<evidence type="ECO:0000256" key="3">
    <source>
        <dbReference type="ARBA" id="ARBA00022989"/>
    </source>
</evidence>
<feature type="compositionally biased region" description="Acidic residues" evidence="5">
    <location>
        <begin position="150"/>
        <end position="167"/>
    </location>
</feature>
<dbReference type="HOGENOM" id="CLU_1497827_0_0_1"/>
<evidence type="ECO:0000256" key="5">
    <source>
        <dbReference type="SAM" id="MobiDB-lite"/>
    </source>
</evidence>
<evidence type="ECO:0000256" key="1">
    <source>
        <dbReference type="ARBA" id="ARBA00004141"/>
    </source>
</evidence>
<dbReference type="OMA" id="PENASMW"/>
<protein>
    <submittedName>
        <fullName evidence="7">GM19536</fullName>
    </submittedName>
</protein>
<comment type="subcellular location">
    <subcellularLocation>
        <location evidence="1">Membrane</location>
        <topology evidence="1">Multi-pass membrane protein</topology>
    </subcellularLocation>
</comment>
<dbReference type="Pfam" id="PF09799">
    <property type="entry name" value="Transmemb_17"/>
    <property type="match status" value="1"/>
</dbReference>
<evidence type="ECO:0000256" key="2">
    <source>
        <dbReference type="ARBA" id="ARBA00022692"/>
    </source>
</evidence>
<dbReference type="PhylomeDB" id="B4ILT4"/>
<organism evidence="8">
    <name type="scientific">Drosophila sechellia</name>
    <name type="common">Fruit fly</name>
    <dbReference type="NCBI Taxonomy" id="7238"/>
    <lineage>
        <taxon>Eukaryota</taxon>
        <taxon>Metazoa</taxon>
        <taxon>Ecdysozoa</taxon>
        <taxon>Arthropoda</taxon>
        <taxon>Hexapoda</taxon>
        <taxon>Insecta</taxon>
        <taxon>Pterygota</taxon>
        <taxon>Neoptera</taxon>
        <taxon>Endopterygota</taxon>
        <taxon>Diptera</taxon>
        <taxon>Brachycera</taxon>
        <taxon>Muscomorpha</taxon>
        <taxon>Ephydroidea</taxon>
        <taxon>Drosophilidae</taxon>
        <taxon>Drosophila</taxon>
        <taxon>Sophophora</taxon>
    </lineage>
</organism>
<feature type="transmembrane region" description="Helical" evidence="6">
    <location>
        <begin position="80"/>
        <end position="101"/>
    </location>
</feature>
<feature type="transmembrane region" description="Helical" evidence="6">
    <location>
        <begin position="12"/>
        <end position="34"/>
    </location>
</feature>
<evidence type="ECO:0000313" key="8">
    <source>
        <dbReference type="Proteomes" id="UP000001292"/>
    </source>
</evidence>
<gene>
    <name evidence="7" type="primary">Dsec\GM19536</name>
    <name evidence="7" type="ORF">Dsec_GM19536</name>
</gene>
<evidence type="ECO:0000313" key="7">
    <source>
        <dbReference type="EMBL" id="EDW55384.1"/>
    </source>
</evidence>
<accession>B4ILT4</accession>
<evidence type="ECO:0000256" key="4">
    <source>
        <dbReference type="ARBA" id="ARBA00023136"/>
    </source>
</evidence>
<dbReference type="InterPro" id="IPR019184">
    <property type="entry name" value="Uncharacterised_TM-17"/>
</dbReference>
<keyword evidence="3 6" id="KW-1133">Transmembrane helix</keyword>
<dbReference type="EMBL" id="CH480888">
    <property type="protein sequence ID" value="EDW55384.1"/>
    <property type="molecule type" value="Genomic_DNA"/>
</dbReference>
<feature type="transmembrane region" description="Helical" evidence="6">
    <location>
        <begin position="108"/>
        <end position="134"/>
    </location>
</feature>
<dbReference type="KEGG" id="dse:6620487"/>
<proteinExistence type="predicted"/>
<dbReference type="OrthoDB" id="311720at2759"/>
<sequence length="193" mass="21769">MAYSVTPNRANLVLQMLLQANTYVSMVWAMSYMIHMLIRLHHLWNLEGLSMLVAYVLAVSAESVRLYAGYSVNLCSGATAMWMLLTVTPCILLPAMVFLRLSAAGRSLWLRIITNAVFALIVLEVIVSLVHFVICKPGCKLPLPLPLPLEENEQLPEEEEEEEEEEQQQQSASVGTPTTNEQRRRVRRSPESK</sequence>
<dbReference type="Proteomes" id="UP000001292">
    <property type="component" value="Unassembled WGS sequence"/>
</dbReference>
<dbReference type="STRING" id="7238.B4ILT4"/>
<keyword evidence="8" id="KW-1185">Reference proteome</keyword>
<keyword evidence="2 6" id="KW-0812">Transmembrane</keyword>
<name>B4ILT4_DROSE</name>
<feature type="compositionally biased region" description="Polar residues" evidence="5">
    <location>
        <begin position="171"/>
        <end position="180"/>
    </location>
</feature>
<reference evidence="7 8" key="1">
    <citation type="journal article" date="2007" name="Nature">
        <title>Evolution of genes and genomes on the Drosophila phylogeny.</title>
        <authorList>
            <consortium name="Drosophila 12 Genomes Consortium"/>
            <person name="Clark A.G."/>
            <person name="Eisen M.B."/>
            <person name="Smith D.R."/>
            <person name="Bergman C.M."/>
            <person name="Oliver B."/>
            <person name="Markow T.A."/>
            <person name="Kaufman T.C."/>
            <person name="Kellis M."/>
            <person name="Gelbart W."/>
            <person name="Iyer V.N."/>
            <person name="Pollard D.A."/>
            <person name="Sackton T.B."/>
            <person name="Larracuente A.M."/>
            <person name="Singh N.D."/>
            <person name="Abad J.P."/>
            <person name="Abt D.N."/>
            <person name="Adryan B."/>
            <person name="Aguade M."/>
            <person name="Akashi H."/>
            <person name="Anderson W.W."/>
            <person name="Aquadro C.F."/>
            <person name="Ardell D.H."/>
            <person name="Arguello R."/>
            <person name="Artieri C.G."/>
            <person name="Barbash D.A."/>
            <person name="Barker D."/>
            <person name="Barsanti P."/>
            <person name="Batterham P."/>
            <person name="Batzoglou S."/>
            <person name="Begun D."/>
            <person name="Bhutkar A."/>
            <person name="Blanco E."/>
            <person name="Bosak S.A."/>
            <person name="Bradley R.K."/>
            <person name="Brand A.D."/>
            <person name="Brent M.R."/>
            <person name="Brooks A.N."/>
            <person name="Brown R.H."/>
            <person name="Butlin R.K."/>
            <person name="Caggese C."/>
            <person name="Calvi B.R."/>
            <person name="Bernardo de Carvalho A."/>
            <person name="Caspi A."/>
            <person name="Castrezana S."/>
            <person name="Celniker S.E."/>
            <person name="Chang J.L."/>
            <person name="Chapple C."/>
            <person name="Chatterji S."/>
            <person name="Chinwalla A."/>
            <person name="Civetta A."/>
            <person name="Clifton S.W."/>
            <person name="Comeron J.M."/>
            <person name="Costello J.C."/>
            <person name="Coyne J.A."/>
            <person name="Daub J."/>
            <person name="David R.G."/>
            <person name="Delcher A.L."/>
            <person name="Delehaunty K."/>
            <person name="Do C.B."/>
            <person name="Ebling H."/>
            <person name="Edwards K."/>
            <person name="Eickbush T."/>
            <person name="Evans J.D."/>
            <person name="Filipski A."/>
            <person name="Findeiss S."/>
            <person name="Freyhult E."/>
            <person name="Fulton L."/>
            <person name="Fulton R."/>
            <person name="Garcia A.C."/>
            <person name="Gardiner A."/>
            <person name="Garfield D.A."/>
            <person name="Garvin B.E."/>
            <person name="Gibson G."/>
            <person name="Gilbert D."/>
            <person name="Gnerre S."/>
            <person name="Godfrey J."/>
            <person name="Good R."/>
            <person name="Gotea V."/>
            <person name="Gravely B."/>
            <person name="Greenberg A.J."/>
            <person name="Griffiths-Jones S."/>
            <person name="Gross S."/>
            <person name="Guigo R."/>
            <person name="Gustafson E.A."/>
            <person name="Haerty W."/>
            <person name="Hahn M.W."/>
            <person name="Halligan D.L."/>
            <person name="Halpern A.L."/>
            <person name="Halter G.M."/>
            <person name="Han M.V."/>
            <person name="Heger A."/>
            <person name="Hillier L."/>
            <person name="Hinrichs A.S."/>
            <person name="Holmes I."/>
            <person name="Hoskins R.A."/>
            <person name="Hubisz M.J."/>
            <person name="Hultmark D."/>
            <person name="Huntley M.A."/>
            <person name="Jaffe D.B."/>
            <person name="Jagadeeshan S."/>
            <person name="Jeck W.R."/>
            <person name="Johnson J."/>
            <person name="Jones C.D."/>
            <person name="Jordan W.C."/>
            <person name="Karpen G.H."/>
            <person name="Kataoka E."/>
            <person name="Keightley P.D."/>
            <person name="Kheradpour P."/>
            <person name="Kirkness E.F."/>
            <person name="Koerich L.B."/>
            <person name="Kristiansen K."/>
            <person name="Kudrna D."/>
            <person name="Kulathinal R.J."/>
            <person name="Kumar S."/>
            <person name="Kwok R."/>
            <person name="Lander E."/>
            <person name="Langley C.H."/>
            <person name="Lapoint R."/>
            <person name="Lazzaro B.P."/>
            <person name="Lee S.J."/>
            <person name="Levesque L."/>
            <person name="Li R."/>
            <person name="Lin C.F."/>
            <person name="Lin M.F."/>
            <person name="Lindblad-Toh K."/>
            <person name="Llopart A."/>
            <person name="Long M."/>
            <person name="Low L."/>
            <person name="Lozovsky E."/>
            <person name="Lu J."/>
            <person name="Luo M."/>
            <person name="Machado C.A."/>
            <person name="Makalowski W."/>
            <person name="Marzo M."/>
            <person name="Matsuda M."/>
            <person name="Matzkin L."/>
            <person name="McAllister B."/>
            <person name="McBride C.S."/>
            <person name="McKernan B."/>
            <person name="McKernan K."/>
            <person name="Mendez-Lago M."/>
            <person name="Minx P."/>
            <person name="Mollenhauer M.U."/>
            <person name="Montooth K."/>
            <person name="Mount S.M."/>
            <person name="Mu X."/>
            <person name="Myers E."/>
            <person name="Negre B."/>
            <person name="Newfeld S."/>
            <person name="Nielsen R."/>
            <person name="Noor M.A."/>
            <person name="O'Grady P."/>
            <person name="Pachter L."/>
            <person name="Papaceit M."/>
            <person name="Parisi M.J."/>
            <person name="Parisi M."/>
            <person name="Parts L."/>
            <person name="Pedersen J.S."/>
            <person name="Pesole G."/>
            <person name="Phillippy A.M."/>
            <person name="Ponting C.P."/>
            <person name="Pop M."/>
            <person name="Porcelli D."/>
            <person name="Powell J.R."/>
            <person name="Prohaska S."/>
            <person name="Pruitt K."/>
            <person name="Puig M."/>
            <person name="Quesneville H."/>
            <person name="Ram K.R."/>
            <person name="Rand D."/>
            <person name="Rasmussen M.D."/>
            <person name="Reed L.K."/>
            <person name="Reenan R."/>
            <person name="Reily A."/>
            <person name="Remington K.A."/>
            <person name="Rieger T.T."/>
            <person name="Ritchie M.G."/>
            <person name="Robin C."/>
            <person name="Rogers Y.H."/>
            <person name="Rohde C."/>
            <person name="Rozas J."/>
            <person name="Rubenfield M.J."/>
            <person name="Ruiz A."/>
            <person name="Russo S."/>
            <person name="Salzberg S.L."/>
            <person name="Sanchez-Gracia A."/>
            <person name="Saranga D.J."/>
            <person name="Sato H."/>
            <person name="Schaeffer S.W."/>
            <person name="Schatz M.C."/>
            <person name="Schlenke T."/>
            <person name="Schwartz R."/>
            <person name="Segarra C."/>
            <person name="Singh R.S."/>
            <person name="Sirot L."/>
            <person name="Sirota M."/>
            <person name="Sisneros N.B."/>
            <person name="Smith C.D."/>
            <person name="Smith T.F."/>
            <person name="Spieth J."/>
            <person name="Stage D.E."/>
            <person name="Stark A."/>
            <person name="Stephan W."/>
            <person name="Strausberg R.L."/>
            <person name="Strempel S."/>
            <person name="Sturgill D."/>
            <person name="Sutton G."/>
            <person name="Sutton G.G."/>
            <person name="Tao W."/>
            <person name="Teichmann S."/>
            <person name="Tobari Y.N."/>
            <person name="Tomimura Y."/>
            <person name="Tsolas J.M."/>
            <person name="Valente V.L."/>
            <person name="Venter E."/>
            <person name="Venter J.C."/>
            <person name="Vicario S."/>
            <person name="Vieira F.G."/>
            <person name="Vilella A.J."/>
            <person name="Villasante A."/>
            <person name="Walenz B."/>
            <person name="Wang J."/>
            <person name="Wasserman M."/>
            <person name="Watts T."/>
            <person name="Wilson D."/>
            <person name="Wilson R.K."/>
            <person name="Wing R.A."/>
            <person name="Wolfner M.F."/>
            <person name="Wong A."/>
            <person name="Wong G.K."/>
            <person name="Wu C.I."/>
            <person name="Wu G."/>
            <person name="Yamamoto D."/>
            <person name="Yang H.P."/>
            <person name="Yang S.P."/>
            <person name="Yorke J.A."/>
            <person name="Yoshida K."/>
            <person name="Zdobnov E."/>
            <person name="Zhang P."/>
            <person name="Zhang Y."/>
            <person name="Zimin A.V."/>
            <person name="Baldwin J."/>
            <person name="Abdouelleil A."/>
            <person name="Abdulkadir J."/>
            <person name="Abebe A."/>
            <person name="Abera B."/>
            <person name="Abreu J."/>
            <person name="Acer S.C."/>
            <person name="Aftuck L."/>
            <person name="Alexander A."/>
            <person name="An P."/>
            <person name="Anderson E."/>
            <person name="Anderson S."/>
            <person name="Arachi H."/>
            <person name="Azer M."/>
            <person name="Bachantsang P."/>
            <person name="Barry A."/>
            <person name="Bayul T."/>
            <person name="Berlin A."/>
            <person name="Bessette D."/>
            <person name="Bloom T."/>
            <person name="Blye J."/>
            <person name="Boguslavskiy L."/>
            <person name="Bonnet C."/>
            <person name="Boukhgalter B."/>
            <person name="Bourzgui I."/>
            <person name="Brown A."/>
            <person name="Cahill P."/>
            <person name="Channer S."/>
            <person name="Cheshatsang Y."/>
            <person name="Chuda L."/>
            <person name="Citroen M."/>
            <person name="Collymore A."/>
            <person name="Cooke P."/>
            <person name="Costello M."/>
            <person name="D'Aco K."/>
            <person name="Daza R."/>
            <person name="De Haan G."/>
            <person name="DeGray S."/>
            <person name="DeMaso C."/>
            <person name="Dhargay N."/>
            <person name="Dooley K."/>
            <person name="Dooley E."/>
            <person name="Doricent M."/>
            <person name="Dorje P."/>
            <person name="Dorjee K."/>
            <person name="Dupes A."/>
            <person name="Elong R."/>
            <person name="Falk J."/>
            <person name="Farina A."/>
            <person name="Faro S."/>
            <person name="Ferguson D."/>
            <person name="Fisher S."/>
            <person name="Foley C.D."/>
            <person name="Franke A."/>
            <person name="Friedrich D."/>
            <person name="Gadbois L."/>
            <person name="Gearin G."/>
            <person name="Gearin C.R."/>
            <person name="Giannoukos G."/>
            <person name="Goode T."/>
            <person name="Graham J."/>
            <person name="Grandbois E."/>
            <person name="Grewal S."/>
            <person name="Gyaltsen K."/>
            <person name="Hafez N."/>
            <person name="Hagos B."/>
            <person name="Hall J."/>
            <person name="Henson C."/>
            <person name="Hollinger A."/>
            <person name="Honan T."/>
            <person name="Huard M.D."/>
            <person name="Hughes L."/>
            <person name="Hurhula B."/>
            <person name="Husby M.E."/>
            <person name="Kamat A."/>
            <person name="Kanga B."/>
            <person name="Kashin S."/>
            <person name="Khazanovich D."/>
            <person name="Kisner P."/>
            <person name="Lance K."/>
            <person name="Lara M."/>
            <person name="Lee W."/>
            <person name="Lennon N."/>
            <person name="Letendre F."/>
            <person name="LeVine R."/>
            <person name="Lipovsky A."/>
            <person name="Liu X."/>
            <person name="Liu J."/>
            <person name="Liu S."/>
            <person name="Lokyitsang T."/>
            <person name="Lokyitsang Y."/>
            <person name="Lubonja R."/>
            <person name="Lui A."/>
            <person name="MacDonald P."/>
            <person name="Magnisalis V."/>
            <person name="Maru K."/>
            <person name="Matthews C."/>
            <person name="McCusker W."/>
            <person name="McDonough S."/>
            <person name="Mehta T."/>
            <person name="Meldrim J."/>
            <person name="Meneus L."/>
            <person name="Mihai O."/>
            <person name="Mihalev A."/>
            <person name="Mihova T."/>
            <person name="Mittelman R."/>
            <person name="Mlenga V."/>
            <person name="Montmayeur A."/>
            <person name="Mulrain L."/>
            <person name="Navidi A."/>
            <person name="Naylor J."/>
            <person name="Negash T."/>
            <person name="Nguyen T."/>
            <person name="Nguyen N."/>
            <person name="Nicol R."/>
            <person name="Norbu C."/>
            <person name="Norbu N."/>
            <person name="Novod N."/>
            <person name="O'Neill B."/>
            <person name="Osman S."/>
            <person name="Markiewicz E."/>
            <person name="Oyono O.L."/>
            <person name="Patti C."/>
            <person name="Phunkhang P."/>
            <person name="Pierre F."/>
            <person name="Priest M."/>
            <person name="Raghuraman S."/>
            <person name="Rege F."/>
            <person name="Reyes R."/>
            <person name="Rise C."/>
            <person name="Rogov P."/>
            <person name="Ross K."/>
            <person name="Ryan E."/>
            <person name="Settipalli S."/>
            <person name="Shea T."/>
            <person name="Sherpa N."/>
            <person name="Shi L."/>
            <person name="Shih D."/>
            <person name="Sparrow T."/>
            <person name="Spaulding J."/>
            <person name="Stalker J."/>
            <person name="Stange-Thomann N."/>
            <person name="Stavropoulos S."/>
            <person name="Stone C."/>
            <person name="Strader C."/>
            <person name="Tesfaye S."/>
            <person name="Thomson T."/>
            <person name="Thoulutsang Y."/>
            <person name="Thoulutsang D."/>
            <person name="Topham K."/>
            <person name="Topping I."/>
            <person name="Tsamla T."/>
            <person name="Vassiliev H."/>
            <person name="Vo A."/>
            <person name="Wangchuk T."/>
            <person name="Wangdi T."/>
            <person name="Weiand M."/>
            <person name="Wilkinson J."/>
            <person name="Wilson A."/>
            <person name="Yadav S."/>
            <person name="Young G."/>
            <person name="Yu Q."/>
            <person name="Zembek L."/>
            <person name="Zhong D."/>
            <person name="Zimmer A."/>
            <person name="Zwirko Z."/>
            <person name="Jaffe D.B."/>
            <person name="Alvarez P."/>
            <person name="Brockman W."/>
            <person name="Butler J."/>
            <person name="Chin C."/>
            <person name="Gnerre S."/>
            <person name="Grabherr M."/>
            <person name="Kleber M."/>
            <person name="Mauceli E."/>
            <person name="MacCallum I."/>
        </authorList>
    </citation>
    <scope>NUCLEOTIDE SEQUENCE [LARGE SCALE GENOMIC DNA]</scope>
    <source>
        <strain evidence="8">Rob3c / Tucson 14021-0248.25</strain>
    </source>
</reference>
<keyword evidence="4 6" id="KW-0472">Membrane</keyword>
<dbReference type="AlphaFoldDB" id="B4ILT4"/>
<feature type="region of interest" description="Disordered" evidence="5">
    <location>
        <begin position="150"/>
        <end position="193"/>
    </location>
</feature>
<evidence type="ECO:0000256" key="6">
    <source>
        <dbReference type="SAM" id="Phobius"/>
    </source>
</evidence>
<dbReference type="GO" id="GO:0016020">
    <property type="term" value="C:membrane"/>
    <property type="evidence" value="ECO:0007669"/>
    <property type="project" value="UniProtKB-SubCell"/>
</dbReference>